<evidence type="ECO:0000313" key="2">
    <source>
        <dbReference type="WBParaSite" id="PSAMB.scaffold3165size19413.g20614.t1"/>
    </source>
</evidence>
<protein>
    <submittedName>
        <fullName evidence="2">Uncharacterized protein</fullName>
    </submittedName>
</protein>
<organism evidence="1 2">
    <name type="scientific">Plectus sambesii</name>
    <dbReference type="NCBI Taxonomy" id="2011161"/>
    <lineage>
        <taxon>Eukaryota</taxon>
        <taxon>Metazoa</taxon>
        <taxon>Ecdysozoa</taxon>
        <taxon>Nematoda</taxon>
        <taxon>Chromadorea</taxon>
        <taxon>Plectida</taxon>
        <taxon>Plectina</taxon>
        <taxon>Plectoidea</taxon>
        <taxon>Plectidae</taxon>
        <taxon>Plectus</taxon>
    </lineage>
</organism>
<dbReference type="Proteomes" id="UP000887566">
    <property type="component" value="Unplaced"/>
</dbReference>
<accession>A0A914W4L8</accession>
<reference evidence="2" key="1">
    <citation type="submission" date="2022-11" db="UniProtKB">
        <authorList>
            <consortium name="WormBaseParasite"/>
        </authorList>
    </citation>
    <scope>IDENTIFICATION</scope>
</reference>
<name>A0A914W4L8_9BILA</name>
<keyword evidence="1" id="KW-1185">Reference proteome</keyword>
<evidence type="ECO:0000313" key="1">
    <source>
        <dbReference type="Proteomes" id="UP000887566"/>
    </source>
</evidence>
<dbReference type="WBParaSite" id="PSAMB.scaffold3165size19413.g20614.t1">
    <property type="protein sequence ID" value="PSAMB.scaffold3165size19413.g20614.t1"/>
    <property type="gene ID" value="PSAMB.scaffold3165size19413.g20614"/>
</dbReference>
<proteinExistence type="predicted"/>
<sequence length="118" mass="13790">MWIFRLDRWQRDKNVSSALEMVSDFGCLSCRVRSNSAKIWAYKRLFPISSLMVLYQVNSQMLRLYKKLQQQIQVQRLGEPVLTLLAQQILRETSVVHHLHQAAVFEDNNLGNQGISEQ</sequence>
<dbReference type="AlphaFoldDB" id="A0A914W4L8"/>